<gene>
    <name evidence="3" type="ORF">K5L39_22720</name>
</gene>
<feature type="compositionally biased region" description="Gly residues" evidence="1">
    <location>
        <begin position="131"/>
        <end position="161"/>
    </location>
</feature>
<feature type="compositionally biased region" description="Low complexity" evidence="1">
    <location>
        <begin position="100"/>
        <end position="122"/>
    </location>
</feature>
<comment type="caution">
    <text evidence="3">The sequence shown here is derived from an EMBL/GenBank/DDBJ whole genome shotgun (WGS) entry which is preliminary data.</text>
</comment>
<reference evidence="3 4" key="1">
    <citation type="submission" date="2023-12" db="EMBL/GenBank/DDBJ databases">
        <title>Description of new species of Mycobacterium terrae complex isolated from sewage at the Sao Paulo Zoological Park Foundation in Brazil.</title>
        <authorList>
            <person name="Romagnoli C.L."/>
            <person name="Conceicao E.C."/>
            <person name="Machado E."/>
            <person name="Barreto L.B.P.F."/>
            <person name="Sharma A."/>
            <person name="Silva N.M."/>
            <person name="Marques L.E."/>
            <person name="Juliana M.A."/>
            <person name="Lourenco M.C.S."/>
            <person name="Digiampietri L.A."/>
            <person name="Suffys P.N."/>
            <person name="Viana-Niero C."/>
        </authorList>
    </citation>
    <scope>NUCLEOTIDE SEQUENCE [LARGE SCALE GENOMIC DNA]</scope>
    <source>
        <strain evidence="3 4">MYC017</strain>
    </source>
</reference>
<feature type="region of interest" description="Disordered" evidence="1">
    <location>
        <begin position="75"/>
        <end position="187"/>
    </location>
</feature>
<name>A0ABU5Z3L3_9MYCO</name>
<dbReference type="RefSeq" id="WP_225396997.1">
    <property type="nucleotide sequence ID" value="NZ_JAYJJQ010000043.1"/>
</dbReference>
<sequence>MSVGSGRAVVAALATLGCCLLTAPAANADFEDLLDPFFGAASVGPDLADAGAVDLPEVSDVSSVLNDPLAQLEQLFHDSPGPAGTAEHASAPSDTGHDNSPGSGHSTSDTDSGNSSSNNSSSLPKFSMPSGGNGGGGSGGGGNGGGGSGGNGGGGNPGNGGAKTKSNTSRPGPAPEGAAHGEAPASP</sequence>
<accession>A0ABU5Z3L3</accession>
<dbReference type="EMBL" id="JAYJJQ010000043">
    <property type="protein sequence ID" value="MEB3071993.1"/>
    <property type="molecule type" value="Genomic_DNA"/>
</dbReference>
<evidence type="ECO:0000313" key="3">
    <source>
        <dbReference type="EMBL" id="MEB3071993.1"/>
    </source>
</evidence>
<protein>
    <submittedName>
        <fullName evidence="3">Uncharacterized protein</fullName>
    </submittedName>
</protein>
<evidence type="ECO:0000256" key="1">
    <source>
        <dbReference type="SAM" id="MobiDB-lite"/>
    </source>
</evidence>
<feature type="compositionally biased region" description="Low complexity" evidence="1">
    <location>
        <begin position="175"/>
        <end position="187"/>
    </location>
</feature>
<proteinExistence type="predicted"/>
<evidence type="ECO:0000313" key="4">
    <source>
        <dbReference type="Proteomes" id="UP001299283"/>
    </source>
</evidence>
<feature type="signal peptide" evidence="2">
    <location>
        <begin position="1"/>
        <end position="28"/>
    </location>
</feature>
<dbReference type="Proteomes" id="UP001299283">
    <property type="component" value="Unassembled WGS sequence"/>
</dbReference>
<organism evidence="3 4">
    <name type="scientific">[Mycobacterium] vasticus</name>
    <dbReference type="NCBI Taxonomy" id="2875777"/>
    <lineage>
        <taxon>Bacteria</taxon>
        <taxon>Bacillati</taxon>
        <taxon>Actinomycetota</taxon>
        <taxon>Actinomycetes</taxon>
        <taxon>Mycobacteriales</taxon>
        <taxon>Mycobacteriaceae</taxon>
        <taxon>Mycolicibacter</taxon>
    </lineage>
</organism>
<evidence type="ECO:0000256" key="2">
    <source>
        <dbReference type="SAM" id="SignalP"/>
    </source>
</evidence>
<keyword evidence="4" id="KW-1185">Reference proteome</keyword>
<keyword evidence="2" id="KW-0732">Signal</keyword>
<dbReference type="PROSITE" id="PS51257">
    <property type="entry name" value="PROKAR_LIPOPROTEIN"/>
    <property type="match status" value="1"/>
</dbReference>
<feature type="chain" id="PRO_5045097405" evidence="2">
    <location>
        <begin position="29"/>
        <end position="187"/>
    </location>
</feature>